<name>F4XIH8_9CYAN</name>
<feature type="compositionally biased region" description="Polar residues" evidence="2">
    <location>
        <begin position="116"/>
        <end position="125"/>
    </location>
</feature>
<evidence type="ECO:0000313" key="4">
    <source>
        <dbReference type="Proteomes" id="UP000003959"/>
    </source>
</evidence>
<proteinExistence type="inferred from homology"/>
<dbReference type="EMBL" id="GL890817">
    <property type="protein sequence ID" value="EGJ35603.1"/>
    <property type="molecule type" value="Genomic_DNA"/>
</dbReference>
<reference evidence="4" key="1">
    <citation type="journal article" date="2011" name="Proc. Natl. Acad. Sci. U.S.A.">
        <title>Genomic insights into the physiology and ecology of the marine filamentous cyanobacterium Lyngbya majuscula.</title>
        <authorList>
            <person name="Jones A.C."/>
            <person name="Monroe E.A."/>
            <person name="Podell S."/>
            <person name="Hess W.R."/>
            <person name="Klages S."/>
            <person name="Esquenazi E."/>
            <person name="Niessen S."/>
            <person name="Hoover H."/>
            <person name="Rothmann M."/>
            <person name="Lasken R.S."/>
            <person name="Yates J.R.III."/>
            <person name="Reinhardt R."/>
            <person name="Kube M."/>
            <person name="Burkart M.D."/>
            <person name="Allen E.E."/>
            <person name="Dorrestein P.C."/>
            <person name="Gerwick W.H."/>
            <person name="Gerwick L."/>
        </authorList>
    </citation>
    <scope>NUCLEOTIDE SEQUENCE [LARGE SCALE GENOMIC DNA]</scope>
    <source>
        <strain evidence="4">3L</strain>
    </source>
</reference>
<dbReference type="HOGENOM" id="CLU_1862919_0_0_3"/>
<evidence type="ECO:0000256" key="2">
    <source>
        <dbReference type="SAM" id="MobiDB-lite"/>
    </source>
</evidence>
<gene>
    <name evidence="3" type="ORF">LYNGBM3L_02280</name>
</gene>
<dbReference type="AlphaFoldDB" id="F4XIH8"/>
<dbReference type="SUPFAM" id="SSF143120">
    <property type="entry name" value="YefM-like"/>
    <property type="match status" value="1"/>
</dbReference>
<sequence length="137" mass="15558">MEYLMRGSRLEVEVNTSQLLQTLDSCLESASQGQPHIITKDGEQYAAVISMPEYAQLQYYLRLLDSTASQLLQEAEDKALDSEELLRNQSSPQDSRPLGTPSEGAQNEDCRHRNRTSPLRQKSFTSSVLHRLSKLFR</sequence>
<accession>F4XIH8</accession>
<dbReference type="Gene3D" id="3.40.1620.10">
    <property type="entry name" value="YefM-like domain"/>
    <property type="match status" value="1"/>
</dbReference>
<evidence type="ECO:0000256" key="1">
    <source>
        <dbReference type="ARBA" id="ARBA00009981"/>
    </source>
</evidence>
<protein>
    <submittedName>
        <fullName evidence="3">PhdYefM prevent-host-death family protein</fullName>
    </submittedName>
</protein>
<dbReference type="Proteomes" id="UP000003959">
    <property type="component" value="Unassembled WGS sequence"/>
</dbReference>
<keyword evidence="4" id="KW-1185">Reference proteome</keyword>
<feature type="region of interest" description="Disordered" evidence="2">
    <location>
        <begin position="80"/>
        <end position="125"/>
    </location>
</feature>
<organism evidence="3 4">
    <name type="scientific">Moorena producens 3L</name>
    <dbReference type="NCBI Taxonomy" id="489825"/>
    <lineage>
        <taxon>Bacteria</taxon>
        <taxon>Bacillati</taxon>
        <taxon>Cyanobacteriota</taxon>
        <taxon>Cyanophyceae</taxon>
        <taxon>Coleofasciculales</taxon>
        <taxon>Coleofasciculaceae</taxon>
        <taxon>Moorena</taxon>
    </lineage>
</organism>
<evidence type="ECO:0000313" key="3">
    <source>
        <dbReference type="EMBL" id="EGJ35603.1"/>
    </source>
</evidence>
<dbReference type="InterPro" id="IPR036165">
    <property type="entry name" value="YefM-like_sf"/>
</dbReference>
<comment type="similarity">
    <text evidence="1">Belongs to the phD/YefM antitoxin family.</text>
</comment>